<accession>A0A382YV00</accession>
<proteinExistence type="predicted"/>
<evidence type="ECO:0000313" key="1">
    <source>
        <dbReference type="EMBL" id="SVD86769.1"/>
    </source>
</evidence>
<reference evidence="1" key="1">
    <citation type="submission" date="2018-05" db="EMBL/GenBank/DDBJ databases">
        <authorList>
            <person name="Lanie J.A."/>
            <person name="Ng W.-L."/>
            <person name="Kazmierczak K.M."/>
            <person name="Andrzejewski T.M."/>
            <person name="Davidsen T.M."/>
            <person name="Wayne K.J."/>
            <person name="Tettelin H."/>
            <person name="Glass J.I."/>
            <person name="Rusch D."/>
            <person name="Podicherti R."/>
            <person name="Tsui H.-C.T."/>
            <person name="Winkler M.E."/>
        </authorList>
    </citation>
    <scope>NUCLEOTIDE SEQUENCE</scope>
</reference>
<gene>
    <name evidence="1" type="ORF">METZ01_LOCUS439623</name>
</gene>
<protein>
    <submittedName>
        <fullName evidence="1">Uncharacterized protein</fullName>
    </submittedName>
</protein>
<dbReference type="EMBL" id="UINC01178552">
    <property type="protein sequence ID" value="SVD86769.1"/>
    <property type="molecule type" value="Genomic_DNA"/>
</dbReference>
<organism evidence="1">
    <name type="scientific">marine metagenome</name>
    <dbReference type="NCBI Taxonomy" id="408172"/>
    <lineage>
        <taxon>unclassified sequences</taxon>
        <taxon>metagenomes</taxon>
        <taxon>ecological metagenomes</taxon>
    </lineage>
</organism>
<feature type="non-terminal residue" evidence="1">
    <location>
        <position position="1"/>
    </location>
</feature>
<sequence>VVSRWLVTTALEDSWPKNEPVLFLGEWCRRESQRDRWTELDSLVASSPWDDIQRRHRDQRYLDQLSVSIMADTAASLNNLHQVDYGIRYWNILVGEWILIFTNLLFERWQAITLAIQKYDLAGTLLFSGLELEPSIDSKHFSSRVKSDDWNHSIYASIIRSAGDLNVETVAWSR</sequence>
<dbReference type="AlphaFoldDB" id="A0A382YV00"/>
<feature type="non-terminal residue" evidence="1">
    <location>
        <position position="174"/>
    </location>
</feature>
<name>A0A382YV00_9ZZZZ</name>